<comment type="caution">
    <text evidence="2">The sequence shown here is derived from an EMBL/GenBank/DDBJ whole genome shotgun (WGS) entry which is preliminary data.</text>
</comment>
<reference evidence="3 4" key="1">
    <citation type="submission" date="2019-08" db="EMBL/GenBank/DDBJ databases">
        <title>Draft genome sequences of two oriental melons (Cucumis melo L. var makuwa).</title>
        <authorList>
            <person name="Kwon S.-Y."/>
        </authorList>
    </citation>
    <scope>NUCLEOTIDE SEQUENCE [LARGE SCALE GENOMIC DNA]</scope>
    <source>
        <strain evidence="4">cv. Chang Bougi</strain>
        <strain evidence="3">cv. SW 3</strain>
        <tissue evidence="2">Leaf</tissue>
    </source>
</reference>
<sequence>MRAFVKGSAVFLLKRNLGYYKVTTMYNFPNKMVLAFNMLSPFIGSRFVKNFLSHTASFAASQAATYSASIVESAIQFYFMLLHTTAPPFRVIPDPDVDFLASLSVWKSESVPMITSRIGLIPTDHPY</sequence>
<dbReference type="AlphaFoldDB" id="A0A5D3DRC7"/>
<evidence type="ECO:0000313" key="2">
    <source>
        <dbReference type="EMBL" id="TYK26154.1"/>
    </source>
</evidence>
<evidence type="ECO:0000313" key="3">
    <source>
        <dbReference type="Proteomes" id="UP000321393"/>
    </source>
</evidence>
<evidence type="ECO:0000313" key="4">
    <source>
        <dbReference type="Proteomes" id="UP000321947"/>
    </source>
</evidence>
<proteinExistence type="predicted"/>
<name>A0A5D3DRC7_CUCMM</name>
<dbReference type="Proteomes" id="UP000321393">
    <property type="component" value="Unassembled WGS sequence"/>
</dbReference>
<gene>
    <name evidence="2" type="ORF">E5676_scaffold111G00760</name>
    <name evidence="1" type="ORF">E6C27_scaffold54G001760</name>
</gene>
<dbReference type="Proteomes" id="UP000321947">
    <property type="component" value="Unassembled WGS sequence"/>
</dbReference>
<dbReference type="OrthoDB" id="1749943at2759"/>
<accession>A0A5D3DRC7</accession>
<dbReference type="EMBL" id="SSTE01006004">
    <property type="protein sequence ID" value="KAA0059716.1"/>
    <property type="molecule type" value="Genomic_DNA"/>
</dbReference>
<evidence type="ECO:0000313" key="1">
    <source>
        <dbReference type="EMBL" id="KAA0059716.1"/>
    </source>
</evidence>
<protein>
    <submittedName>
        <fullName evidence="2">Uncharacterized protein</fullName>
    </submittedName>
</protein>
<organism evidence="2 4">
    <name type="scientific">Cucumis melo var. makuwa</name>
    <name type="common">Oriental melon</name>
    <dbReference type="NCBI Taxonomy" id="1194695"/>
    <lineage>
        <taxon>Eukaryota</taxon>
        <taxon>Viridiplantae</taxon>
        <taxon>Streptophyta</taxon>
        <taxon>Embryophyta</taxon>
        <taxon>Tracheophyta</taxon>
        <taxon>Spermatophyta</taxon>
        <taxon>Magnoliopsida</taxon>
        <taxon>eudicotyledons</taxon>
        <taxon>Gunneridae</taxon>
        <taxon>Pentapetalae</taxon>
        <taxon>rosids</taxon>
        <taxon>fabids</taxon>
        <taxon>Cucurbitales</taxon>
        <taxon>Cucurbitaceae</taxon>
        <taxon>Benincaseae</taxon>
        <taxon>Cucumis</taxon>
    </lineage>
</organism>
<dbReference type="EMBL" id="SSTD01003515">
    <property type="protein sequence ID" value="TYK26154.1"/>
    <property type="molecule type" value="Genomic_DNA"/>
</dbReference>